<comment type="subcellular location">
    <subcellularLocation>
        <location evidence="1 8">Cell membrane</location>
        <topology evidence="1 8">Multi-pass membrane protein</topology>
    </subcellularLocation>
</comment>
<feature type="transmembrane region" description="Helical" evidence="8">
    <location>
        <begin position="273"/>
        <end position="295"/>
    </location>
</feature>
<dbReference type="RefSeq" id="WP_072895644.1">
    <property type="nucleotide sequence ID" value="NZ_FQWZ01000003.1"/>
</dbReference>
<dbReference type="Gene3D" id="1.10.3720.10">
    <property type="entry name" value="MetI-like"/>
    <property type="match status" value="1"/>
</dbReference>
<dbReference type="GO" id="GO:0005886">
    <property type="term" value="C:plasma membrane"/>
    <property type="evidence" value="ECO:0007669"/>
    <property type="project" value="UniProtKB-SubCell"/>
</dbReference>
<keyword evidence="2 8" id="KW-0813">Transport</keyword>
<evidence type="ECO:0000256" key="2">
    <source>
        <dbReference type="ARBA" id="ARBA00022448"/>
    </source>
</evidence>
<evidence type="ECO:0000256" key="4">
    <source>
        <dbReference type="ARBA" id="ARBA00022692"/>
    </source>
</evidence>
<sequence length="305" mass="32903">MTPALLRRLLQLLPTLLLLVTLTFLMLHAAPGGPFDDERALPAATRAAIEAQYRLDQPLWQQYQHYIGQLLRGDLGPSYQYPDRSVADLIGAGLPLSALLGGLAMLLALVCGLMLGAMAALKPHGARDHLLMLFAVTGLSIPNFVLAPLLILLMAVTLQWLPAGGWSGDPSQLVLPVLALALPQIATIARLTRAALLDVLQTPWIRTARAKGLSERQIIWRHALRPVMLPVISYLGPAAAGTLTGSVVIEQIFGLPGIGRYFVLAAMNRDYGVVLGVVLLYGVLIVVFNLLVDLLHAALDPRVRL</sequence>
<keyword evidence="3" id="KW-1003">Cell membrane</keyword>
<evidence type="ECO:0000256" key="8">
    <source>
        <dbReference type="RuleBase" id="RU363032"/>
    </source>
</evidence>
<dbReference type="Pfam" id="PF00528">
    <property type="entry name" value="BPD_transp_1"/>
    <property type="match status" value="1"/>
</dbReference>
<feature type="transmembrane region" description="Helical" evidence="8">
    <location>
        <begin position="173"/>
        <end position="191"/>
    </location>
</feature>
<accession>A0A1M5MKY7</accession>
<keyword evidence="11" id="KW-1185">Reference proteome</keyword>
<name>A0A1M5MKY7_9GAMM</name>
<keyword evidence="5 8" id="KW-1133">Transmembrane helix</keyword>
<evidence type="ECO:0000256" key="7">
    <source>
        <dbReference type="ARBA" id="ARBA00024202"/>
    </source>
</evidence>
<evidence type="ECO:0000313" key="11">
    <source>
        <dbReference type="Proteomes" id="UP000199758"/>
    </source>
</evidence>
<evidence type="ECO:0000256" key="1">
    <source>
        <dbReference type="ARBA" id="ARBA00004651"/>
    </source>
</evidence>
<evidence type="ECO:0000313" key="10">
    <source>
        <dbReference type="EMBL" id="SHG77433.1"/>
    </source>
</evidence>
<dbReference type="InterPro" id="IPR000515">
    <property type="entry name" value="MetI-like"/>
</dbReference>
<dbReference type="OrthoDB" id="9805855at2"/>
<dbReference type="Proteomes" id="UP000199758">
    <property type="component" value="Unassembled WGS sequence"/>
</dbReference>
<dbReference type="InterPro" id="IPR035906">
    <property type="entry name" value="MetI-like_sf"/>
</dbReference>
<evidence type="ECO:0000256" key="6">
    <source>
        <dbReference type="ARBA" id="ARBA00023136"/>
    </source>
</evidence>
<feature type="domain" description="ABC transmembrane type-1" evidence="9">
    <location>
        <begin position="94"/>
        <end position="296"/>
    </location>
</feature>
<keyword evidence="6 8" id="KW-0472">Membrane</keyword>
<dbReference type="CDD" id="cd06261">
    <property type="entry name" value="TM_PBP2"/>
    <property type="match status" value="1"/>
</dbReference>
<evidence type="ECO:0000259" key="9">
    <source>
        <dbReference type="PROSITE" id="PS50928"/>
    </source>
</evidence>
<comment type="similarity">
    <text evidence="7">Belongs to the binding-protein-dependent transport system permease family. OppBC subfamily.</text>
</comment>
<protein>
    <submittedName>
        <fullName evidence="10">Oligopeptide transport system permease protein</fullName>
    </submittedName>
</protein>
<evidence type="ECO:0000256" key="3">
    <source>
        <dbReference type="ARBA" id="ARBA00022475"/>
    </source>
</evidence>
<feature type="transmembrane region" description="Helical" evidence="8">
    <location>
        <begin position="98"/>
        <end position="121"/>
    </location>
</feature>
<feature type="transmembrane region" description="Helical" evidence="8">
    <location>
        <begin position="133"/>
        <end position="161"/>
    </location>
</feature>
<feature type="transmembrane region" description="Helical" evidence="8">
    <location>
        <begin position="231"/>
        <end position="253"/>
    </location>
</feature>
<evidence type="ECO:0000256" key="5">
    <source>
        <dbReference type="ARBA" id="ARBA00022989"/>
    </source>
</evidence>
<reference evidence="10 11" key="1">
    <citation type="submission" date="2016-11" db="EMBL/GenBank/DDBJ databases">
        <authorList>
            <person name="Jaros S."/>
            <person name="Januszkiewicz K."/>
            <person name="Wedrychowicz H."/>
        </authorList>
    </citation>
    <scope>NUCLEOTIDE SEQUENCE [LARGE SCALE GENOMIC DNA]</scope>
    <source>
        <strain evidence="10 11">CGMCC 1.7049</strain>
    </source>
</reference>
<dbReference type="PROSITE" id="PS50928">
    <property type="entry name" value="ABC_TM1"/>
    <property type="match status" value="1"/>
</dbReference>
<dbReference type="PANTHER" id="PTHR43163">
    <property type="entry name" value="DIPEPTIDE TRANSPORT SYSTEM PERMEASE PROTEIN DPPB-RELATED"/>
    <property type="match status" value="1"/>
</dbReference>
<dbReference type="GO" id="GO:0055085">
    <property type="term" value="P:transmembrane transport"/>
    <property type="evidence" value="ECO:0007669"/>
    <property type="project" value="InterPro"/>
</dbReference>
<dbReference type="STRING" id="490188.SAMN04488068_1299"/>
<keyword evidence="4 8" id="KW-0812">Transmembrane</keyword>
<gene>
    <name evidence="10" type="ORF">SAMN04488068_1299</name>
</gene>
<organism evidence="10 11">
    <name type="scientific">Hydrocarboniphaga daqingensis</name>
    <dbReference type="NCBI Taxonomy" id="490188"/>
    <lineage>
        <taxon>Bacteria</taxon>
        <taxon>Pseudomonadati</taxon>
        <taxon>Pseudomonadota</taxon>
        <taxon>Gammaproteobacteria</taxon>
        <taxon>Nevskiales</taxon>
        <taxon>Nevskiaceae</taxon>
        <taxon>Hydrocarboniphaga</taxon>
    </lineage>
</organism>
<proteinExistence type="inferred from homology"/>
<dbReference type="SUPFAM" id="SSF161098">
    <property type="entry name" value="MetI-like"/>
    <property type="match status" value="1"/>
</dbReference>
<dbReference type="AlphaFoldDB" id="A0A1M5MKY7"/>
<dbReference type="PANTHER" id="PTHR43163:SF6">
    <property type="entry name" value="DIPEPTIDE TRANSPORT SYSTEM PERMEASE PROTEIN DPPB-RELATED"/>
    <property type="match status" value="1"/>
</dbReference>
<dbReference type="EMBL" id="FQWZ01000003">
    <property type="protein sequence ID" value="SHG77433.1"/>
    <property type="molecule type" value="Genomic_DNA"/>
</dbReference>